<comment type="caution">
    <text evidence="4">The sequence shown here is derived from an EMBL/GenBank/DDBJ whole genome shotgun (WGS) entry which is preliminary data.</text>
</comment>
<dbReference type="InterPro" id="IPR000639">
    <property type="entry name" value="Epox_hydrolase-like"/>
</dbReference>
<dbReference type="AlphaFoldDB" id="A0A558R993"/>
<gene>
    <name evidence="4" type="ORF">FOY91_05735</name>
</gene>
<dbReference type="GO" id="GO:0016787">
    <property type="term" value="F:hydrolase activity"/>
    <property type="evidence" value="ECO:0007669"/>
    <property type="project" value="UniProtKB-KW"/>
</dbReference>
<organism evidence="4 5">
    <name type="scientific">Alterirhizorhabdus solaris</name>
    <dbReference type="NCBI Taxonomy" id="2529389"/>
    <lineage>
        <taxon>Bacteria</taxon>
        <taxon>Pseudomonadati</taxon>
        <taxon>Pseudomonadota</taxon>
        <taxon>Alphaproteobacteria</taxon>
        <taxon>Sphingomonadales</taxon>
        <taxon>Rhizorhabdaceae</taxon>
        <taxon>Alterirhizorhabdus</taxon>
    </lineage>
</organism>
<dbReference type="Gene3D" id="3.40.50.1820">
    <property type="entry name" value="alpha/beta hydrolase"/>
    <property type="match status" value="1"/>
</dbReference>
<dbReference type="InterPro" id="IPR029058">
    <property type="entry name" value="AB_hydrolase_fold"/>
</dbReference>
<dbReference type="InterPro" id="IPR017996">
    <property type="entry name" value="MRJP/yellow-related"/>
</dbReference>
<dbReference type="RefSeq" id="WP_145149033.1">
    <property type="nucleotide sequence ID" value="NZ_VNIM01000015.1"/>
</dbReference>
<keyword evidence="5" id="KW-1185">Reference proteome</keyword>
<proteinExistence type="predicted"/>
<comment type="subcellular location">
    <subcellularLocation>
        <location evidence="1">Secreted</location>
    </subcellularLocation>
</comment>
<dbReference type="EMBL" id="VNIM01000015">
    <property type="protein sequence ID" value="TVV75946.1"/>
    <property type="molecule type" value="Genomic_DNA"/>
</dbReference>
<reference evidence="4 5" key="1">
    <citation type="submission" date="2019-07" db="EMBL/GenBank/DDBJ databases">
        <title>Sphingomonas solaris sp. nov., isolated from a solar panel from Boston, Massachusetts.</title>
        <authorList>
            <person name="Tanner K."/>
            <person name="Pascual J."/>
            <person name="Mancuso C."/>
            <person name="Pereto J."/>
            <person name="Khalil A."/>
            <person name="Vilanova C."/>
        </authorList>
    </citation>
    <scope>NUCLEOTIDE SEQUENCE [LARGE SCALE GENOMIC DNA]</scope>
    <source>
        <strain evidence="4 5">R4DWN</strain>
    </source>
</reference>
<protein>
    <submittedName>
        <fullName evidence="4">Alpha/beta fold hydrolase</fullName>
    </submittedName>
</protein>
<dbReference type="Gene3D" id="2.120.10.30">
    <property type="entry name" value="TolB, C-terminal domain"/>
    <property type="match status" value="1"/>
</dbReference>
<dbReference type="GO" id="GO:0005576">
    <property type="term" value="C:extracellular region"/>
    <property type="evidence" value="ECO:0007669"/>
    <property type="project" value="UniProtKB-SubCell"/>
</dbReference>
<dbReference type="InterPro" id="IPR011042">
    <property type="entry name" value="6-blade_b-propeller_TolB-like"/>
</dbReference>
<dbReference type="Pfam" id="PF00561">
    <property type="entry name" value="Abhydrolase_1"/>
    <property type="match status" value="1"/>
</dbReference>
<dbReference type="PANTHER" id="PTHR10009">
    <property type="entry name" value="PROTEIN YELLOW-RELATED"/>
    <property type="match status" value="1"/>
</dbReference>
<accession>A0A558R993</accession>
<keyword evidence="4" id="KW-0378">Hydrolase</keyword>
<dbReference type="OrthoDB" id="9797664at2"/>
<dbReference type="Proteomes" id="UP000318681">
    <property type="component" value="Unassembled WGS sequence"/>
</dbReference>
<evidence type="ECO:0000313" key="5">
    <source>
        <dbReference type="Proteomes" id="UP000318681"/>
    </source>
</evidence>
<dbReference type="Pfam" id="PF03022">
    <property type="entry name" value="MRJP"/>
    <property type="match status" value="1"/>
</dbReference>
<dbReference type="InterPro" id="IPR000073">
    <property type="entry name" value="AB_hydrolase_1"/>
</dbReference>
<dbReference type="SUPFAM" id="SSF101898">
    <property type="entry name" value="NHL repeat"/>
    <property type="match status" value="1"/>
</dbReference>
<evidence type="ECO:0000259" key="3">
    <source>
        <dbReference type="Pfam" id="PF00561"/>
    </source>
</evidence>
<name>A0A558R993_9SPHN</name>
<dbReference type="PRINTS" id="PR00412">
    <property type="entry name" value="EPOXHYDRLASE"/>
</dbReference>
<evidence type="ECO:0000256" key="2">
    <source>
        <dbReference type="ARBA" id="ARBA00022525"/>
    </source>
</evidence>
<keyword evidence="2" id="KW-0964">Secreted</keyword>
<feature type="domain" description="AB hydrolase-1" evidence="3">
    <location>
        <begin position="20"/>
        <end position="275"/>
    </location>
</feature>
<dbReference type="PANTHER" id="PTHR10009:SF18">
    <property type="entry name" value="PROTEIN YELLOW-LIKE PROTEIN"/>
    <property type="match status" value="1"/>
</dbReference>
<dbReference type="SUPFAM" id="SSF53474">
    <property type="entry name" value="alpha/beta-Hydrolases"/>
    <property type="match status" value="1"/>
</dbReference>
<evidence type="ECO:0000256" key="1">
    <source>
        <dbReference type="ARBA" id="ARBA00004613"/>
    </source>
</evidence>
<sequence>MARLDTNDLAIDYRDEGDGPVVLLLHGWPDDASTWDGVAAQLRAAGLRTIVPTLRGFGRTRFRHDDMPRTGNSAIHALDQIALMDALGIERFMVAGHDWGSNIAEALAVGWPDRVERIAMLSTPPRLGGMKTPPFWHAQRQWYHWFMATGRGAQAIRDDRRGFARTHWDNWSPPGWYDEATFERVAMAWDNPDWVDVTLHSYRSRWDEAAPDPRSAWLEDKVKATKTLALSAIYIQGEVDGVNPPAASEQVPAKFEGPFKYVLLSGVGHFPQREAPDDVAKLLVTHFGGDPAASDQTPQEGTSMARKIGLGIAVAAVAATLVMGGVAFAQGSRGGALTQEAQFDHQVTGVAVTADGRRFVNFPRWTDDAPISVAEVMKDGSLRPYPDARWNSWRNARANDLPVEQHFVCVQSIVPDHQGNLWVLDPGAPGNEKILPGAPKLVKINLATNRVTKTIAVPGDVALQGTYLNDIRFSPDGRLGYITDSGTRGAIIVVDLDSGESWRALDGHPSTQVDKTVTVTLDGKSLRRPDGRQPAFAADGIAISGDGQTLYYQALTGRTLYAIPTAQLRKNVGEADRARALKVVAQTHVADGLWMSKAGTLYLTSPTDYSIKRLNGTRVETVLTDRRLRWPDTFSEGPDGRLYVTASHIQDTSWFTPGAPPSIRTQLFSFAPAR</sequence>
<evidence type="ECO:0000313" key="4">
    <source>
        <dbReference type="EMBL" id="TVV75946.1"/>
    </source>
</evidence>